<feature type="domain" description="Ig-like" evidence="2">
    <location>
        <begin position="142"/>
        <end position="217"/>
    </location>
</feature>
<dbReference type="PROSITE" id="PS50835">
    <property type="entry name" value="IG_LIKE"/>
    <property type="match status" value="1"/>
</dbReference>
<evidence type="ECO:0000256" key="1">
    <source>
        <dbReference type="SAM" id="MobiDB-lite"/>
    </source>
</evidence>
<comment type="caution">
    <text evidence="3">The sequence shown here is derived from an EMBL/GenBank/DDBJ whole genome shotgun (WGS) entry which is preliminary data.</text>
</comment>
<protein>
    <recommendedName>
        <fullName evidence="2">Ig-like domain-containing protein</fullName>
    </recommendedName>
</protein>
<sequence length="217" mass="23032">MIALWIRHADQPPVAVETPEPLSVLLLPAPAVRVPKLPATAPDKRKDARSPRPSALAPPKSPAPPATPVAPVAVQAEAPAPPAAAQILEDSRHDIGNIGRELRGQDGVSPLRARPAPPVLTPSGKWSRFAQQLEDAHIERSPNIVTEEYTAPDGRVLYRTRQGNKVICRQSGSPGPPATWRSEEAVRAGAGSKSTLGVGNSAGNVLCPESDRDWNKL</sequence>
<proteinExistence type="predicted"/>
<keyword evidence="4" id="KW-1185">Reference proteome</keyword>
<dbReference type="RefSeq" id="WP_258810842.1">
    <property type="nucleotide sequence ID" value="NZ_JANUGU010000001.1"/>
</dbReference>
<feature type="region of interest" description="Disordered" evidence="1">
    <location>
        <begin position="102"/>
        <end position="124"/>
    </location>
</feature>
<feature type="region of interest" description="Disordered" evidence="1">
    <location>
        <begin position="35"/>
        <end position="69"/>
    </location>
</feature>
<evidence type="ECO:0000259" key="2">
    <source>
        <dbReference type="PROSITE" id="PS50835"/>
    </source>
</evidence>
<dbReference type="Proteomes" id="UP001204621">
    <property type="component" value="Unassembled WGS sequence"/>
</dbReference>
<accession>A0ABT2CUQ3</accession>
<gene>
    <name evidence="3" type="ORF">NX778_06410</name>
</gene>
<feature type="region of interest" description="Disordered" evidence="1">
    <location>
        <begin position="170"/>
        <end position="217"/>
    </location>
</feature>
<reference evidence="3 4" key="1">
    <citation type="submission" date="2022-08" db="EMBL/GenBank/DDBJ databases">
        <title>Reclassification of Massilia species as members of the genera Telluria, Duganella, Pseudoduganella, Mokoshia gen. nov. and Zemynaea gen. nov. using orthogonal and non-orthogonal genome-based approaches.</title>
        <authorList>
            <person name="Bowman J.P."/>
        </authorList>
    </citation>
    <scope>NUCLEOTIDE SEQUENCE [LARGE SCALE GENOMIC DNA]</scope>
    <source>
        <strain evidence="3 4">JCM 31606</strain>
    </source>
</reference>
<dbReference type="InterPro" id="IPR007110">
    <property type="entry name" value="Ig-like_dom"/>
</dbReference>
<evidence type="ECO:0000313" key="3">
    <source>
        <dbReference type="EMBL" id="MCS0657697.1"/>
    </source>
</evidence>
<feature type="compositionally biased region" description="Polar residues" evidence="1">
    <location>
        <begin position="192"/>
        <end position="203"/>
    </location>
</feature>
<dbReference type="EMBL" id="JANUGU010000001">
    <property type="protein sequence ID" value="MCS0657697.1"/>
    <property type="molecule type" value="Genomic_DNA"/>
</dbReference>
<feature type="compositionally biased region" description="Pro residues" evidence="1">
    <location>
        <begin position="59"/>
        <end position="68"/>
    </location>
</feature>
<organism evidence="3 4">
    <name type="scientific">Massilia terrae</name>
    <dbReference type="NCBI Taxonomy" id="1811224"/>
    <lineage>
        <taxon>Bacteria</taxon>
        <taxon>Pseudomonadati</taxon>
        <taxon>Pseudomonadota</taxon>
        <taxon>Betaproteobacteria</taxon>
        <taxon>Burkholderiales</taxon>
        <taxon>Oxalobacteraceae</taxon>
        <taxon>Telluria group</taxon>
        <taxon>Massilia</taxon>
    </lineage>
</organism>
<evidence type="ECO:0000313" key="4">
    <source>
        <dbReference type="Proteomes" id="UP001204621"/>
    </source>
</evidence>
<name>A0ABT2CUQ3_9BURK</name>